<comment type="catalytic activity">
    <reaction evidence="5">
        <text>holo-[ACP] + malonyl-CoA = malonyl-[ACP] + CoA</text>
        <dbReference type="Rhea" id="RHEA:41792"/>
        <dbReference type="Rhea" id="RHEA-COMP:9623"/>
        <dbReference type="Rhea" id="RHEA-COMP:9685"/>
        <dbReference type="ChEBI" id="CHEBI:57287"/>
        <dbReference type="ChEBI" id="CHEBI:57384"/>
        <dbReference type="ChEBI" id="CHEBI:64479"/>
        <dbReference type="ChEBI" id="CHEBI:78449"/>
        <dbReference type="EC" id="2.3.1.39"/>
    </reaction>
</comment>
<dbReference type="Gene3D" id="3.40.366.10">
    <property type="entry name" value="Malonyl-Coenzyme A Acyl Carrier Protein, domain 2"/>
    <property type="match status" value="1"/>
</dbReference>
<dbReference type="Proteomes" id="UP000703893">
    <property type="component" value="Unassembled WGS sequence"/>
</dbReference>
<dbReference type="PIRSF" id="PIRSF000446">
    <property type="entry name" value="Mct"/>
    <property type="match status" value="1"/>
</dbReference>
<dbReference type="Pfam" id="PF00698">
    <property type="entry name" value="Acyl_transf_1"/>
    <property type="match status" value="1"/>
</dbReference>
<evidence type="ECO:0000256" key="5">
    <source>
        <dbReference type="ARBA" id="ARBA00048462"/>
    </source>
</evidence>
<evidence type="ECO:0000256" key="3">
    <source>
        <dbReference type="ARBA" id="ARBA00022679"/>
    </source>
</evidence>
<evidence type="ECO:0000256" key="1">
    <source>
        <dbReference type="ARBA" id="ARBA00008217"/>
    </source>
</evidence>
<dbReference type="InterPro" id="IPR024925">
    <property type="entry name" value="Malonyl_CoA-ACP_transAc"/>
</dbReference>
<evidence type="ECO:0000256" key="6">
    <source>
        <dbReference type="PIRSR" id="PIRSR000446-1"/>
    </source>
</evidence>
<dbReference type="GO" id="GO:0005829">
    <property type="term" value="C:cytosol"/>
    <property type="evidence" value="ECO:0007669"/>
    <property type="project" value="TreeGrafter"/>
</dbReference>
<feature type="non-terminal residue" evidence="8">
    <location>
        <position position="1"/>
    </location>
</feature>
<name>A0A937X5T6_9BACT</name>
<dbReference type="SUPFAM" id="SSF52151">
    <property type="entry name" value="FabD/lysophospholipase-like"/>
    <property type="match status" value="1"/>
</dbReference>
<dbReference type="InterPro" id="IPR014043">
    <property type="entry name" value="Acyl_transferase_dom"/>
</dbReference>
<feature type="domain" description="Malonyl-CoA:ACP transacylase (MAT)" evidence="7">
    <location>
        <begin position="1"/>
        <end position="278"/>
    </location>
</feature>
<dbReference type="PANTHER" id="PTHR42681:SF1">
    <property type="entry name" value="MALONYL-COA-ACYL CARRIER PROTEIN TRANSACYLASE, MITOCHONDRIAL"/>
    <property type="match status" value="1"/>
</dbReference>
<dbReference type="SUPFAM" id="SSF55048">
    <property type="entry name" value="Probable ACP-binding domain of malonyl-CoA ACP transacylase"/>
    <property type="match status" value="1"/>
</dbReference>
<dbReference type="SMART" id="SM00827">
    <property type="entry name" value="PKS_AT"/>
    <property type="match status" value="1"/>
</dbReference>
<evidence type="ECO:0000313" key="9">
    <source>
        <dbReference type="Proteomes" id="UP000703893"/>
    </source>
</evidence>
<dbReference type="AlphaFoldDB" id="A0A937X5T6"/>
<evidence type="ECO:0000259" key="7">
    <source>
        <dbReference type="SMART" id="SM00827"/>
    </source>
</evidence>
<dbReference type="FunFam" id="3.30.70.250:FF:000001">
    <property type="entry name" value="Malonyl CoA-acyl carrier protein transacylase"/>
    <property type="match status" value="1"/>
</dbReference>
<dbReference type="GO" id="GO:0004314">
    <property type="term" value="F:[acyl-carrier-protein] S-malonyltransferase activity"/>
    <property type="evidence" value="ECO:0007669"/>
    <property type="project" value="UniProtKB-EC"/>
</dbReference>
<evidence type="ECO:0000256" key="4">
    <source>
        <dbReference type="ARBA" id="ARBA00023315"/>
    </source>
</evidence>
<dbReference type="Gene3D" id="3.30.70.250">
    <property type="entry name" value="Malonyl-CoA ACP transacylase, ACP-binding"/>
    <property type="match status" value="1"/>
</dbReference>
<feature type="active site" evidence="6">
    <location>
        <position position="61"/>
    </location>
</feature>
<dbReference type="GO" id="GO:0006633">
    <property type="term" value="P:fatty acid biosynthetic process"/>
    <property type="evidence" value="ECO:0007669"/>
    <property type="project" value="TreeGrafter"/>
</dbReference>
<keyword evidence="4" id="KW-0012">Acyltransferase</keyword>
<evidence type="ECO:0000313" key="8">
    <source>
        <dbReference type="EMBL" id="MBM3275863.1"/>
    </source>
</evidence>
<dbReference type="EC" id="2.3.1.39" evidence="2"/>
<reference evidence="8 9" key="1">
    <citation type="submission" date="2019-03" db="EMBL/GenBank/DDBJ databases">
        <title>Lake Tanganyika Metagenome-Assembled Genomes (MAGs).</title>
        <authorList>
            <person name="Tran P."/>
        </authorList>
    </citation>
    <scope>NUCLEOTIDE SEQUENCE [LARGE SCALE GENOMIC DNA]</scope>
    <source>
        <strain evidence="8">K_DeepCast_65m_m2_236</strain>
    </source>
</reference>
<comment type="similarity">
    <text evidence="1">Belongs to the FabD family.</text>
</comment>
<dbReference type="InterPro" id="IPR001227">
    <property type="entry name" value="Ac_transferase_dom_sf"/>
</dbReference>
<dbReference type="InterPro" id="IPR050858">
    <property type="entry name" value="Mal-CoA-ACP_Trans/PKS_FabD"/>
</dbReference>
<comment type="caution">
    <text evidence="8">The sequence shown here is derived from an EMBL/GenBank/DDBJ whole genome shotgun (WGS) entry which is preliminary data.</text>
</comment>
<dbReference type="InterPro" id="IPR016035">
    <property type="entry name" value="Acyl_Trfase/lysoPLipase"/>
</dbReference>
<gene>
    <name evidence="8" type="ORF">FJZ00_11965</name>
</gene>
<protein>
    <recommendedName>
        <fullName evidence="2">[acyl-carrier-protein] S-malonyltransferase</fullName>
        <ecNumber evidence="2">2.3.1.39</ecNumber>
    </recommendedName>
</protein>
<proteinExistence type="inferred from homology"/>
<dbReference type="PANTHER" id="PTHR42681">
    <property type="entry name" value="MALONYL-COA-ACYL CARRIER PROTEIN TRANSACYLASE, MITOCHONDRIAL"/>
    <property type="match status" value="1"/>
</dbReference>
<accession>A0A937X5T6</accession>
<evidence type="ECO:0000256" key="2">
    <source>
        <dbReference type="ARBA" id="ARBA00013258"/>
    </source>
</evidence>
<feature type="active site" evidence="6">
    <location>
        <position position="165"/>
    </location>
</feature>
<organism evidence="8 9">
    <name type="scientific">Candidatus Tanganyikabacteria bacterium</name>
    <dbReference type="NCBI Taxonomy" id="2961651"/>
    <lineage>
        <taxon>Bacteria</taxon>
        <taxon>Bacillati</taxon>
        <taxon>Candidatus Sericytochromatia</taxon>
        <taxon>Candidatus Tanganyikabacteria</taxon>
    </lineage>
</organism>
<keyword evidence="3" id="KW-0808">Transferase</keyword>
<dbReference type="EMBL" id="VGJX01000754">
    <property type="protein sequence ID" value="MBM3275863.1"/>
    <property type="molecule type" value="Genomic_DNA"/>
</dbReference>
<dbReference type="InterPro" id="IPR016036">
    <property type="entry name" value="Malonyl_transacylase_ACP-bd"/>
</dbReference>
<sequence>AFDFIEARTGLPIKRLMWEGPEADLTATQHAQVALFACGVAALRVLQAKGVPQPAFVAGHSLGEYTALVAAGALDLGPAADLVALRGRSMAQAPAGTMAAVLGLEAGKLDDVCAKTPGTVVVANYNSADQLVISGEPAAVEAAGEAAKAAGAKRVIPLNVGGAFHSPLMLPALGPLSEALDTAPWRDSAIPVIHNVDARPNSAAPQFADRLSRQLASGVRWTACVETMREAGITTFVELGAGKTLTGLLRRIDKALTGLAVEDAASLDAAIDSLKAGASA</sequence>